<feature type="transmembrane region" description="Helical" evidence="6">
    <location>
        <begin position="195"/>
        <end position="218"/>
    </location>
</feature>
<accession>A0ABW5NT19</accession>
<evidence type="ECO:0000313" key="8">
    <source>
        <dbReference type="Proteomes" id="UP001597480"/>
    </source>
</evidence>
<evidence type="ECO:0000256" key="1">
    <source>
        <dbReference type="ARBA" id="ARBA00004651"/>
    </source>
</evidence>
<feature type="transmembrane region" description="Helical" evidence="6">
    <location>
        <begin position="381"/>
        <end position="399"/>
    </location>
</feature>
<feature type="transmembrane region" description="Helical" evidence="6">
    <location>
        <begin position="238"/>
        <end position="261"/>
    </location>
</feature>
<keyword evidence="8" id="KW-1185">Reference proteome</keyword>
<gene>
    <name evidence="7" type="ORF">ACFSR3_04035</name>
</gene>
<feature type="transmembrane region" description="Helical" evidence="6">
    <location>
        <begin position="106"/>
        <end position="126"/>
    </location>
</feature>
<comment type="subcellular location">
    <subcellularLocation>
        <location evidence="1">Cell membrane</location>
        <topology evidence="1">Multi-pass membrane protein</topology>
    </subcellularLocation>
</comment>
<feature type="transmembrane region" description="Helical" evidence="6">
    <location>
        <begin position="349"/>
        <end position="369"/>
    </location>
</feature>
<keyword evidence="3 6" id="KW-0812">Transmembrane</keyword>
<dbReference type="Proteomes" id="UP001597480">
    <property type="component" value="Unassembled WGS sequence"/>
</dbReference>
<keyword evidence="2" id="KW-1003">Cell membrane</keyword>
<feature type="transmembrane region" description="Helical" evidence="6">
    <location>
        <begin position="282"/>
        <end position="301"/>
    </location>
</feature>
<evidence type="ECO:0000256" key="6">
    <source>
        <dbReference type="SAM" id="Phobius"/>
    </source>
</evidence>
<reference evidence="8" key="1">
    <citation type="journal article" date="2019" name="Int. J. Syst. Evol. Microbiol.">
        <title>The Global Catalogue of Microorganisms (GCM) 10K type strain sequencing project: providing services to taxonomists for standard genome sequencing and annotation.</title>
        <authorList>
            <consortium name="The Broad Institute Genomics Platform"/>
            <consortium name="The Broad Institute Genome Sequencing Center for Infectious Disease"/>
            <person name="Wu L."/>
            <person name="Ma J."/>
        </authorList>
    </citation>
    <scope>NUCLEOTIDE SEQUENCE [LARGE SCALE GENOMIC DNA]</scope>
    <source>
        <strain evidence="8">KCTC 42107</strain>
    </source>
</reference>
<evidence type="ECO:0000256" key="3">
    <source>
        <dbReference type="ARBA" id="ARBA00022692"/>
    </source>
</evidence>
<evidence type="ECO:0000256" key="5">
    <source>
        <dbReference type="ARBA" id="ARBA00023136"/>
    </source>
</evidence>
<dbReference type="EMBL" id="JBHUMD010000005">
    <property type="protein sequence ID" value="MFD2601214.1"/>
    <property type="molecule type" value="Genomic_DNA"/>
</dbReference>
<feature type="transmembrane region" description="Helical" evidence="6">
    <location>
        <begin position="38"/>
        <end position="57"/>
    </location>
</feature>
<evidence type="ECO:0000313" key="7">
    <source>
        <dbReference type="EMBL" id="MFD2601214.1"/>
    </source>
</evidence>
<sequence>MKNKQALIFIVVNIIVAFLGFVRSFAFMKFFDFTELGTITMVSTAASFIGLFQLGLINGGYRLIALGENNSDNKVNNVIFSYFGCLFCMLIGISLLIKLLGYYDDLLVISVSLIMGLCMLVTNWLTNSLIGALEYRKLNLANGISAFASILCLILAYLFGLYGALMSLLIQPLLFVILVFLLYRKAVPKRFILDFSYIRYILSFGFIPFLSGIFVLLHMQIERWSIITFLGEEQLGRLYIVFLLVTLWSLIPASINSLYFPRSISSAKDGVNSNLLAIIRQYFFVILSYCMVGGIGVILLIDPIVSYIFPAHVGSVIFVYTIVPGLIFKILGDPITLLLNSIVKLKPIFHSDLISIIIYIVMVIMLVAYKNFTLQNILYCYVIYNFVRFIYLLVVYMLISPKKLIAT</sequence>
<feature type="transmembrane region" description="Helical" evidence="6">
    <location>
        <begin position="78"/>
        <end position="100"/>
    </location>
</feature>
<feature type="transmembrane region" description="Helical" evidence="6">
    <location>
        <begin position="7"/>
        <end position="26"/>
    </location>
</feature>
<dbReference type="PANTHER" id="PTHR30250:SF11">
    <property type="entry name" value="O-ANTIGEN TRANSPORTER-RELATED"/>
    <property type="match status" value="1"/>
</dbReference>
<proteinExistence type="predicted"/>
<keyword evidence="5 6" id="KW-0472">Membrane</keyword>
<dbReference type="PANTHER" id="PTHR30250">
    <property type="entry name" value="PST FAMILY PREDICTED COLANIC ACID TRANSPORTER"/>
    <property type="match status" value="1"/>
</dbReference>
<keyword evidence="4 6" id="KW-1133">Transmembrane helix</keyword>
<dbReference type="RefSeq" id="WP_379819835.1">
    <property type="nucleotide sequence ID" value="NZ_JBHUMD010000005.1"/>
</dbReference>
<comment type="caution">
    <text evidence="7">The sequence shown here is derived from an EMBL/GenBank/DDBJ whole genome shotgun (WGS) entry which is preliminary data.</text>
</comment>
<evidence type="ECO:0008006" key="9">
    <source>
        <dbReference type="Google" id="ProtNLM"/>
    </source>
</evidence>
<name>A0ABW5NT19_9FLAO</name>
<feature type="transmembrane region" description="Helical" evidence="6">
    <location>
        <begin position="138"/>
        <end position="159"/>
    </location>
</feature>
<organism evidence="7 8">
    <name type="scientific">Flavobacterium suzhouense</name>
    <dbReference type="NCBI Taxonomy" id="1529638"/>
    <lineage>
        <taxon>Bacteria</taxon>
        <taxon>Pseudomonadati</taxon>
        <taxon>Bacteroidota</taxon>
        <taxon>Flavobacteriia</taxon>
        <taxon>Flavobacteriales</taxon>
        <taxon>Flavobacteriaceae</taxon>
        <taxon>Flavobacterium</taxon>
    </lineage>
</organism>
<evidence type="ECO:0000256" key="2">
    <source>
        <dbReference type="ARBA" id="ARBA00022475"/>
    </source>
</evidence>
<evidence type="ECO:0000256" key="4">
    <source>
        <dbReference type="ARBA" id="ARBA00022989"/>
    </source>
</evidence>
<dbReference type="InterPro" id="IPR050833">
    <property type="entry name" value="Poly_Biosynth_Transport"/>
</dbReference>
<feature type="transmembrane region" description="Helical" evidence="6">
    <location>
        <begin position="165"/>
        <end position="183"/>
    </location>
</feature>
<protein>
    <recommendedName>
        <fullName evidence="9">O-antigen/teichoic acid export membrane protein</fullName>
    </recommendedName>
</protein>
<feature type="transmembrane region" description="Helical" evidence="6">
    <location>
        <begin position="307"/>
        <end position="328"/>
    </location>
</feature>